<evidence type="ECO:0000256" key="1">
    <source>
        <dbReference type="SAM" id="MobiDB-lite"/>
    </source>
</evidence>
<feature type="region of interest" description="Disordered" evidence="1">
    <location>
        <begin position="301"/>
        <end position="333"/>
    </location>
</feature>
<accession>A0ABQ0GNF4</accession>
<dbReference type="Gene3D" id="1.25.40.10">
    <property type="entry name" value="Tetratricopeptide repeat domain"/>
    <property type="match status" value="2"/>
</dbReference>
<dbReference type="InterPro" id="IPR056681">
    <property type="entry name" value="DUF7779"/>
</dbReference>
<feature type="compositionally biased region" description="Polar residues" evidence="1">
    <location>
        <begin position="301"/>
        <end position="323"/>
    </location>
</feature>
<protein>
    <recommendedName>
        <fullName evidence="2">DUF7779 domain-containing protein</fullName>
    </recommendedName>
</protein>
<organism evidence="3 4">
    <name type="scientific">Madurella fahalii</name>
    <dbReference type="NCBI Taxonomy" id="1157608"/>
    <lineage>
        <taxon>Eukaryota</taxon>
        <taxon>Fungi</taxon>
        <taxon>Dikarya</taxon>
        <taxon>Ascomycota</taxon>
        <taxon>Pezizomycotina</taxon>
        <taxon>Sordariomycetes</taxon>
        <taxon>Sordariomycetidae</taxon>
        <taxon>Sordariales</taxon>
        <taxon>Sordariales incertae sedis</taxon>
        <taxon>Madurella</taxon>
    </lineage>
</organism>
<dbReference type="Gene3D" id="3.40.50.1820">
    <property type="entry name" value="alpha/beta hydrolase"/>
    <property type="match status" value="1"/>
</dbReference>
<dbReference type="SMART" id="SM00028">
    <property type="entry name" value="TPR"/>
    <property type="match status" value="4"/>
</dbReference>
<keyword evidence="4" id="KW-1185">Reference proteome</keyword>
<dbReference type="SUPFAM" id="SSF48452">
    <property type="entry name" value="TPR-like"/>
    <property type="match status" value="1"/>
</dbReference>
<proteinExistence type="predicted"/>
<dbReference type="InterPro" id="IPR019734">
    <property type="entry name" value="TPR_rpt"/>
</dbReference>
<evidence type="ECO:0000313" key="4">
    <source>
        <dbReference type="Proteomes" id="UP001628179"/>
    </source>
</evidence>
<dbReference type="InterPro" id="IPR029058">
    <property type="entry name" value="AB_hydrolase_fold"/>
</dbReference>
<dbReference type="RefSeq" id="XP_070920999.1">
    <property type="nucleotide sequence ID" value="XM_071064898.1"/>
</dbReference>
<dbReference type="Pfam" id="PF13424">
    <property type="entry name" value="TPR_12"/>
    <property type="match status" value="1"/>
</dbReference>
<dbReference type="PANTHER" id="PTHR35205:SF1">
    <property type="entry name" value="ZU5 DOMAIN-CONTAINING PROTEIN"/>
    <property type="match status" value="1"/>
</dbReference>
<reference evidence="3 4" key="1">
    <citation type="submission" date="2024-09" db="EMBL/GenBank/DDBJ databases">
        <title>Itraconazole resistance in Madurella fahalii resulting from another homologue of gene encoding cytochrome P450 14-alpha sterol demethylase (CYP51).</title>
        <authorList>
            <person name="Yoshioka I."/>
            <person name="Fahal A.H."/>
            <person name="Kaneko S."/>
            <person name="Yaguchi T."/>
        </authorList>
    </citation>
    <scope>NUCLEOTIDE SEQUENCE [LARGE SCALE GENOMIC DNA]</scope>
    <source>
        <strain evidence="3 4">IFM 68171</strain>
    </source>
</reference>
<dbReference type="GeneID" id="98180221"/>
<comment type="caution">
    <text evidence="3">The sequence shown here is derived from an EMBL/GenBank/DDBJ whole genome shotgun (WGS) entry which is preliminary data.</text>
</comment>
<gene>
    <name evidence="3" type="ORF">MFIFM68171_09479</name>
</gene>
<dbReference type="SUPFAM" id="SSF52540">
    <property type="entry name" value="P-loop containing nucleoside triphosphate hydrolases"/>
    <property type="match status" value="1"/>
</dbReference>
<dbReference type="InterPro" id="IPR027417">
    <property type="entry name" value="P-loop_NTPase"/>
</dbReference>
<dbReference type="InterPro" id="IPR011990">
    <property type="entry name" value="TPR-like_helical_dom_sf"/>
</dbReference>
<sequence length="1078" mass="122266">MAAAEPVVPSSSLRVICSGVQNPTVDIVSIPSLPQLLPSYQPRDETSWIRDVFSHQFPTARVLLFRYDFAKSPTDVSWLQILREGTTLLYELIHRRSHPKEMSRPLVFICHSFGGMVLKQALLSAKQNVEFSSIFKSTIGVLFFGCIHNHTPAAFETACIRCAALEMRIPLVRHEVSTSLKGCDKWNILKDTLDKFRQLDIHFPIWSYCEGRKTTYKTHRLRLAESSIVCEEPLARLNIDKERFFQVDMDHLQISSFPTRGHPLFQQILTVLNGMLATCKQLQVSEEAAKDIDVEQTETASEWNLSSTVEGSGFATPTSSNGSDELGRPTETQTRQLRLPCRSILPHKENLNFVGRSDIIIRIYSTLRPDKPGNKPSAQAVFALCGLGGVGKTQVAIRFAMEYMSSFQAVLFAHADEPANLLGDFARFAVDLGLVDPEESDRLYSCEQLKKWFEETDVPWLLVFDNADNPDDTLPKFWPHCNRGAILITSRAKTLAVRFGCQALPPLQEDEAVDLLLKLTSIGSLKVPETNTFSDGEHGHNHQEQLQAARQIVHRLGCLPLGIYQAANLIVNDFCLLTEFLSVYDYRDLVTSGEGEGLFRNPIEEPYRHTLLNVWSMNFDTLSEDSQKLLNVLSFLNPDMIELDMLVSGATKASKAGESGWYIIDSPRKLAKQKAMLLRSSLLDQNHMAKTLSMHRLVQAACQYRMTPEQRQQAFHMASSLLHHMWPVAPRKNRHRPDLWPSQGRLLPHVLSLCRFYESSQQEDQTSLAGSREFAELLYNASWHNYERGTFEHSEPLLRAAEHYCLGHDDCELILADIYGARASVATETNQPNSALENFKLQHQFIDRAVKRGMVELPDIRYCFGVGGMGNGTHGMGQYEDAERWYRKCFDAFEGLNADKRIYGGNLAFCLIWQGKLDKAQEVIDPIINSVPDTGFRTGYIMYPLGNLQIARGEVDNAFKTHSEALKIYRLSLGDKHHRTADLCHKVGWHHHARKEYAQAVELLNRALAVYEARPTWYRNERARTKYKLGCVLQDMGKMEEGSRLINDAEQIRRDILGPNVLPGGERDFDTLVMFWSR</sequence>
<evidence type="ECO:0000259" key="2">
    <source>
        <dbReference type="Pfam" id="PF25000"/>
    </source>
</evidence>
<evidence type="ECO:0000313" key="3">
    <source>
        <dbReference type="EMBL" id="GAB1319269.1"/>
    </source>
</evidence>
<dbReference type="Proteomes" id="UP001628179">
    <property type="component" value="Unassembled WGS sequence"/>
</dbReference>
<dbReference type="Pfam" id="PF25000">
    <property type="entry name" value="DUF7779"/>
    <property type="match status" value="1"/>
</dbReference>
<dbReference type="Gene3D" id="3.40.50.300">
    <property type="entry name" value="P-loop containing nucleotide triphosphate hydrolases"/>
    <property type="match status" value="1"/>
</dbReference>
<name>A0ABQ0GNF4_9PEZI</name>
<feature type="domain" description="DUF7779" evidence="2">
    <location>
        <begin position="617"/>
        <end position="710"/>
    </location>
</feature>
<dbReference type="EMBL" id="BAAFSV010000005">
    <property type="protein sequence ID" value="GAB1319269.1"/>
    <property type="molecule type" value="Genomic_DNA"/>
</dbReference>
<dbReference type="PANTHER" id="PTHR35205">
    <property type="entry name" value="NB-ARC AND TPR DOMAIN PROTEIN"/>
    <property type="match status" value="1"/>
</dbReference>